<keyword evidence="2" id="KW-1133">Transmembrane helix</keyword>
<gene>
    <name evidence="3" type="ORF">GCM10011390_10220</name>
</gene>
<name>A0A916ZFU4_9HYPH</name>
<dbReference type="EMBL" id="BMIQ01000001">
    <property type="protein sequence ID" value="GGD93400.1"/>
    <property type="molecule type" value="Genomic_DNA"/>
</dbReference>
<keyword evidence="4" id="KW-1185">Reference proteome</keyword>
<reference evidence="3" key="1">
    <citation type="journal article" date="2014" name="Int. J. Syst. Evol. Microbiol.">
        <title>Complete genome sequence of Corynebacterium casei LMG S-19264T (=DSM 44701T), isolated from a smear-ripened cheese.</title>
        <authorList>
            <consortium name="US DOE Joint Genome Institute (JGI-PGF)"/>
            <person name="Walter F."/>
            <person name="Albersmeier A."/>
            <person name="Kalinowski J."/>
            <person name="Ruckert C."/>
        </authorList>
    </citation>
    <scope>NUCLEOTIDE SEQUENCE</scope>
    <source>
        <strain evidence="3">CGMCC 1.15367</strain>
    </source>
</reference>
<feature type="transmembrane region" description="Helical" evidence="2">
    <location>
        <begin position="12"/>
        <end position="29"/>
    </location>
</feature>
<protein>
    <submittedName>
        <fullName evidence="3">Uncharacterized protein</fullName>
    </submittedName>
</protein>
<feature type="region of interest" description="Disordered" evidence="1">
    <location>
        <begin position="169"/>
        <end position="195"/>
    </location>
</feature>
<evidence type="ECO:0000313" key="4">
    <source>
        <dbReference type="Proteomes" id="UP000644699"/>
    </source>
</evidence>
<evidence type="ECO:0000313" key="3">
    <source>
        <dbReference type="EMBL" id="GGD93400.1"/>
    </source>
</evidence>
<evidence type="ECO:0000256" key="1">
    <source>
        <dbReference type="SAM" id="MobiDB-lite"/>
    </source>
</evidence>
<keyword evidence="2" id="KW-0472">Membrane</keyword>
<dbReference type="Proteomes" id="UP000644699">
    <property type="component" value="Unassembled WGS sequence"/>
</dbReference>
<sequence>MAMLGVEQYWFQVSMIGVPAVFVIAYLHIKLSYYRRRNRQLGLAARAMHDHVTARDRFLEDPAPSEFLKSFLLDYSDAISNEATATAFAAFYVQGKVSPRDHDPDLKKLVREEMTELKARPDLRKALDTAVMSGFVVLCMRWPGPARVFDVLMANVALDRKKGAAAAMDLSRRARDRRKDNDQSPTPPGIQLAAC</sequence>
<organism evidence="3 4">
    <name type="scientific">Aureimonas endophytica</name>
    <dbReference type="NCBI Taxonomy" id="2027858"/>
    <lineage>
        <taxon>Bacteria</taxon>
        <taxon>Pseudomonadati</taxon>
        <taxon>Pseudomonadota</taxon>
        <taxon>Alphaproteobacteria</taxon>
        <taxon>Hyphomicrobiales</taxon>
        <taxon>Aurantimonadaceae</taxon>
        <taxon>Aureimonas</taxon>
    </lineage>
</organism>
<dbReference type="AlphaFoldDB" id="A0A916ZFU4"/>
<reference evidence="3" key="2">
    <citation type="submission" date="2020-09" db="EMBL/GenBank/DDBJ databases">
        <authorList>
            <person name="Sun Q."/>
            <person name="Zhou Y."/>
        </authorList>
    </citation>
    <scope>NUCLEOTIDE SEQUENCE</scope>
    <source>
        <strain evidence="3">CGMCC 1.15367</strain>
    </source>
</reference>
<feature type="compositionally biased region" description="Basic and acidic residues" evidence="1">
    <location>
        <begin position="170"/>
        <end position="182"/>
    </location>
</feature>
<keyword evidence="2" id="KW-0812">Transmembrane</keyword>
<comment type="caution">
    <text evidence="3">The sequence shown here is derived from an EMBL/GenBank/DDBJ whole genome shotgun (WGS) entry which is preliminary data.</text>
</comment>
<accession>A0A916ZFU4</accession>
<evidence type="ECO:0000256" key="2">
    <source>
        <dbReference type="SAM" id="Phobius"/>
    </source>
</evidence>
<proteinExistence type="predicted"/>
<dbReference type="RefSeq" id="WP_188907096.1">
    <property type="nucleotide sequence ID" value="NZ_BMIQ01000001.1"/>
</dbReference>